<keyword evidence="10 14" id="KW-0479">Metal-binding</keyword>
<comment type="cofactor">
    <cofactor evidence="2">
        <name>Mg(2+)</name>
        <dbReference type="ChEBI" id="CHEBI:18420"/>
    </cofactor>
</comment>
<dbReference type="NCBIfam" id="TIGR00716">
    <property type="entry name" value="rnhC"/>
    <property type="match status" value="1"/>
</dbReference>
<organism evidence="17 18">
    <name type="scientific">Candidatus Protochlamydia naegleriophila</name>
    <dbReference type="NCBI Taxonomy" id="389348"/>
    <lineage>
        <taxon>Bacteria</taxon>
        <taxon>Pseudomonadati</taxon>
        <taxon>Chlamydiota</taxon>
        <taxon>Chlamydiia</taxon>
        <taxon>Parachlamydiales</taxon>
        <taxon>Parachlamydiaceae</taxon>
        <taxon>Candidatus Protochlamydia</taxon>
    </lineage>
</organism>
<dbReference type="EC" id="3.1.26.4" evidence="6 14"/>
<dbReference type="PANTHER" id="PTHR10954">
    <property type="entry name" value="RIBONUCLEASE H2 SUBUNIT A"/>
    <property type="match status" value="1"/>
</dbReference>
<dbReference type="PIRSF" id="PIRSF037748">
    <property type="entry name" value="RnhC"/>
    <property type="match status" value="1"/>
</dbReference>
<dbReference type="HAMAP" id="MF_00053">
    <property type="entry name" value="RNase_HIII"/>
    <property type="match status" value="1"/>
</dbReference>
<dbReference type="KEGG" id="pnl:PNK_1508"/>
<evidence type="ECO:0000313" key="17">
    <source>
        <dbReference type="EMBL" id="CUI17118.1"/>
    </source>
</evidence>
<keyword evidence="11 14" id="KW-0255">Endonuclease</keyword>
<reference evidence="18" key="1">
    <citation type="submission" date="2015-09" db="EMBL/GenBank/DDBJ databases">
        <authorList>
            <person name="Bertelli C."/>
        </authorList>
    </citation>
    <scope>NUCLEOTIDE SEQUENCE [LARGE SCALE GENOMIC DNA]</scope>
    <source>
        <strain evidence="18">KNic</strain>
    </source>
</reference>
<dbReference type="PATRIC" id="fig|389348.3.peg.1691"/>
<name>A0A0U5JCB6_9BACT</name>
<dbReference type="Pfam" id="PF11858">
    <property type="entry name" value="DUF3378"/>
    <property type="match status" value="1"/>
</dbReference>
<feature type="binding site" evidence="14 15">
    <location>
        <position position="98"/>
    </location>
    <ligand>
        <name>a divalent metal cation</name>
        <dbReference type="ChEBI" id="CHEBI:60240"/>
    </ligand>
</feature>
<dbReference type="InterPro" id="IPR036397">
    <property type="entry name" value="RNaseH_sf"/>
</dbReference>
<keyword evidence="12 14" id="KW-0378">Hydrolase</keyword>
<keyword evidence="9 14" id="KW-0540">Nuclease</keyword>
<evidence type="ECO:0000256" key="10">
    <source>
        <dbReference type="ARBA" id="ARBA00022723"/>
    </source>
</evidence>
<evidence type="ECO:0000256" key="3">
    <source>
        <dbReference type="ARBA" id="ARBA00004065"/>
    </source>
</evidence>
<comment type="similarity">
    <text evidence="5 14">Belongs to the RNase HII family. RnhC subfamily.</text>
</comment>
<dbReference type="CDD" id="cd06590">
    <property type="entry name" value="RNase_HII_bacteria_HIII_like"/>
    <property type="match status" value="1"/>
</dbReference>
<evidence type="ECO:0000256" key="14">
    <source>
        <dbReference type="HAMAP-Rule" id="MF_00053"/>
    </source>
</evidence>
<proteinExistence type="inferred from homology"/>
<evidence type="ECO:0000256" key="2">
    <source>
        <dbReference type="ARBA" id="ARBA00001946"/>
    </source>
</evidence>
<evidence type="ECO:0000256" key="15">
    <source>
        <dbReference type="PROSITE-ProRule" id="PRU01319"/>
    </source>
</evidence>
<evidence type="ECO:0000256" key="13">
    <source>
        <dbReference type="ARBA" id="ARBA00022842"/>
    </source>
</evidence>
<protein>
    <recommendedName>
        <fullName evidence="7 14">Ribonuclease HIII</fullName>
        <shortName evidence="14">RNase HIII</shortName>
        <ecNumber evidence="6 14">3.1.26.4</ecNumber>
    </recommendedName>
</protein>
<comment type="function">
    <text evidence="3 14">Endonuclease that specifically degrades the RNA of RNA-DNA hybrids.</text>
</comment>
<evidence type="ECO:0000313" key="18">
    <source>
        <dbReference type="Proteomes" id="UP000069902"/>
    </source>
</evidence>
<dbReference type="InterPro" id="IPR001352">
    <property type="entry name" value="RNase_HII/HIII"/>
</dbReference>
<dbReference type="GO" id="GO:0003723">
    <property type="term" value="F:RNA binding"/>
    <property type="evidence" value="ECO:0007669"/>
    <property type="project" value="UniProtKB-UniRule"/>
</dbReference>
<dbReference type="PROSITE" id="PS51975">
    <property type="entry name" value="RNASE_H_2"/>
    <property type="match status" value="1"/>
</dbReference>
<feature type="binding site" evidence="14 15">
    <location>
        <position position="200"/>
    </location>
    <ligand>
        <name>a divalent metal cation</name>
        <dbReference type="ChEBI" id="CHEBI:60240"/>
    </ligand>
</feature>
<evidence type="ECO:0000256" key="8">
    <source>
        <dbReference type="ARBA" id="ARBA00022490"/>
    </source>
</evidence>
<dbReference type="PANTHER" id="PTHR10954:SF23">
    <property type="entry name" value="RIBONUCLEASE"/>
    <property type="match status" value="1"/>
</dbReference>
<dbReference type="InParanoid" id="A0A0U5JCB6"/>
<dbReference type="GO" id="GO:0032299">
    <property type="term" value="C:ribonuclease H2 complex"/>
    <property type="evidence" value="ECO:0007669"/>
    <property type="project" value="TreeGrafter"/>
</dbReference>
<dbReference type="InterPro" id="IPR024568">
    <property type="entry name" value="RNase_HIII_N"/>
</dbReference>
<keyword evidence="8 14" id="KW-0963">Cytoplasm</keyword>
<dbReference type="InterPro" id="IPR012337">
    <property type="entry name" value="RNaseH-like_sf"/>
</dbReference>
<evidence type="ECO:0000256" key="9">
    <source>
        <dbReference type="ARBA" id="ARBA00022722"/>
    </source>
</evidence>
<dbReference type="InterPro" id="IPR004641">
    <property type="entry name" value="RNase_HIII"/>
</dbReference>
<dbReference type="InterPro" id="IPR012295">
    <property type="entry name" value="TBP_dom_sf"/>
</dbReference>
<dbReference type="Gene3D" id="3.30.420.10">
    <property type="entry name" value="Ribonuclease H-like superfamily/Ribonuclease H"/>
    <property type="match status" value="1"/>
</dbReference>
<evidence type="ECO:0000256" key="5">
    <source>
        <dbReference type="ARBA" id="ARBA00008378"/>
    </source>
</evidence>
<comment type="cofactor">
    <cofactor evidence="14 15">
        <name>Mn(2+)</name>
        <dbReference type="ChEBI" id="CHEBI:29035"/>
    </cofactor>
    <cofactor evidence="14 15">
        <name>Mg(2+)</name>
        <dbReference type="ChEBI" id="CHEBI:18420"/>
    </cofactor>
    <text evidence="14 15">Manganese or magnesium. Binds 1 divalent metal ion per monomer in the absence of substrate. May bind a second metal ion after substrate binding.</text>
</comment>
<dbReference type="AlphaFoldDB" id="A0A0U5JCB6"/>
<dbReference type="STRING" id="389348.PNK_1508"/>
<dbReference type="GO" id="GO:0004523">
    <property type="term" value="F:RNA-DNA hybrid ribonuclease activity"/>
    <property type="evidence" value="ECO:0007669"/>
    <property type="project" value="UniProtKB-UniRule"/>
</dbReference>
<dbReference type="CDD" id="cd14796">
    <property type="entry name" value="RNAse_HIII_N"/>
    <property type="match status" value="1"/>
</dbReference>
<dbReference type="GO" id="GO:0000287">
    <property type="term" value="F:magnesium ion binding"/>
    <property type="evidence" value="ECO:0007669"/>
    <property type="project" value="UniProtKB-UniRule"/>
</dbReference>
<evidence type="ECO:0000256" key="7">
    <source>
        <dbReference type="ARBA" id="ARBA00021407"/>
    </source>
</evidence>
<evidence type="ECO:0000256" key="4">
    <source>
        <dbReference type="ARBA" id="ARBA00004496"/>
    </source>
</evidence>
<dbReference type="SMR" id="A0A0U5JCB6"/>
<sequence>MTDASPAPFVTTLDLKLADKLLKDLQKQEFAITSPPHTRFSARKKGLTCTLYTSGKLVVQGKEQASFIEFYLEPEILGTFTFTHPLANVHFTPHIGIDESGKGDFFGPLCVAGVYVTSEQFPKLVAMGIKDSKTLNAATIAKLAAQIKSLCLYHIVKINPVKYNEIYESFKNLNRLLAWGHATTIEQLVQRSGCQEVTIDQFADERVVLLALKRKKMEVQLTQRHRAEDDVVVAAASILARQAFVDGLEQMSQEIGITLPKGSSAATLAAGKKVLKNLGIERLLSICKQHFKTLDAILGKERE</sequence>
<dbReference type="SUPFAM" id="SSF53098">
    <property type="entry name" value="Ribonuclease H-like"/>
    <property type="match status" value="1"/>
</dbReference>
<comment type="catalytic activity">
    <reaction evidence="1 14 15">
        <text>Endonucleolytic cleavage to 5'-phosphomonoester.</text>
        <dbReference type="EC" id="3.1.26.4"/>
    </reaction>
</comment>
<keyword evidence="13 14" id="KW-0460">Magnesium</keyword>
<evidence type="ECO:0000256" key="1">
    <source>
        <dbReference type="ARBA" id="ARBA00000077"/>
    </source>
</evidence>
<dbReference type="Pfam" id="PF01351">
    <property type="entry name" value="RNase_HII"/>
    <property type="match status" value="1"/>
</dbReference>
<evidence type="ECO:0000259" key="16">
    <source>
        <dbReference type="PROSITE" id="PS51975"/>
    </source>
</evidence>
<evidence type="ECO:0000256" key="6">
    <source>
        <dbReference type="ARBA" id="ARBA00012180"/>
    </source>
</evidence>
<dbReference type="GO" id="GO:0043137">
    <property type="term" value="P:DNA replication, removal of RNA primer"/>
    <property type="evidence" value="ECO:0007669"/>
    <property type="project" value="TreeGrafter"/>
</dbReference>
<evidence type="ECO:0000256" key="12">
    <source>
        <dbReference type="ARBA" id="ARBA00022801"/>
    </source>
</evidence>
<dbReference type="Proteomes" id="UP000069902">
    <property type="component" value="Chromosome cPNK"/>
</dbReference>
<feature type="binding site" evidence="14 15">
    <location>
        <position position="99"/>
    </location>
    <ligand>
        <name>a divalent metal cation</name>
        <dbReference type="ChEBI" id="CHEBI:60240"/>
    </ligand>
</feature>
<dbReference type="EMBL" id="LN879502">
    <property type="protein sequence ID" value="CUI17118.1"/>
    <property type="molecule type" value="Genomic_DNA"/>
</dbReference>
<dbReference type="InterPro" id="IPR024567">
    <property type="entry name" value="RNase_HII/HIII_dom"/>
</dbReference>
<comment type="subcellular location">
    <subcellularLocation>
        <location evidence="4 14">Cytoplasm</location>
    </subcellularLocation>
</comment>
<accession>A0A0U5JCB6</accession>
<dbReference type="GO" id="GO:0006298">
    <property type="term" value="P:mismatch repair"/>
    <property type="evidence" value="ECO:0007669"/>
    <property type="project" value="TreeGrafter"/>
</dbReference>
<feature type="domain" description="RNase H type-2" evidence="16">
    <location>
        <begin position="92"/>
        <end position="303"/>
    </location>
</feature>
<dbReference type="GO" id="GO:0005737">
    <property type="term" value="C:cytoplasm"/>
    <property type="evidence" value="ECO:0007669"/>
    <property type="project" value="UniProtKB-SubCell"/>
</dbReference>
<gene>
    <name evidence="14 17" type="primary">rnhC</name>
    <name evidence="17" type="ORF">PNK_1508</name>
</gene>
<dbReference type="Gene3D" id="3.30.310.10">
    <property type="entry name" value="TATA-Binding Protein"/>
    <property type="match status" value="1"/>
</dbReference>
<dbReference type="RefSeq" id="WP_059061269.1">
    <property type="nucleotide sequence ID" value="NZ_LN879502.1"/>
</dbReference>
<keyword evidence="18" id="KW-1185">Reference proteome</keyword>
<evidence type="ECO:0000256" key="11">
    <source>
        <dbReference type="ARBA" id="ARBA00022759"/>
    </source>
</evidence>